<name>A0A5S3UQN4_9GAMM</name>
<dbReference type="NCBIfam" id="NF047637">
    <property type="entry name" value="lipo_CC0125"/>
    <property type="match status" value="1"/>
</dbReference>
<accession>A0A5S3UQN4</accession>
<evidence type="ECO:0000313" key="1">
    <source>
        <dbReference type="EMBL" id="QPB82220.1"/>
    </source>
</evidence>
<dbReference type="PROSITE" id="PS51257">
    <property type="entry name" value="PROKAR_LIPOPROTEIN"/>
    <property type="match status" value="1"/>
</dbReference>
<organism evidence="1 2">
    <name type="scientific">Pseudoalteromonas rubra</name>
    <dbReference type="NCBI Taxonomy" id="43658"/>
    <lineage>
        <taxon>Bacteria</taxon>
        <taxon>Pseudomonadati</taxon>
        <taxon>Pseudomonadota</taxon>
        <taxon>Gammaproteobacteria</taxon>
        <taxon>Alteromonadales</taxon>
        <taxon>Pseudoalteromonadaceae</taxon>
        <taxon>Pseudoalteromonas</taxon>
    </lineage>
</organism>
<evidence type="ECO:0000313" key="2">
    <source>
        <dbReference type="Proteomes" id="UP000305729"/>
    </source>
</evidence>
<dbReference type="EMBL" id="CP045429">
    <property type="protein sequence ID" value="QPB82220.1"/>
    <property type="molecule type" value="Genomic_DNA"/>
</dbReference>
<dbReference type="RefSeq" id="WP_138539654.1">
    <property type="nucleotide sequence ID" value="NZ_CP045429.1"/>
</dbReference>
<reference evidence="1 2" key="1">
    <citation type="submission" date="2019-10" db="EMBL/GenBank/DDBJ databases">
        <title>Pseudoalteromonas rubra S4059.</title>
        <authorList>
            <person name="Paulsen S."/>
            <person name="Wang X."/>
        </authorList>
    </citation>
    <scope>NUCLEOTIDE SEQUENCE [LARGE SCALE GENOMIC DNA]</scope>
    <source>
        <strain evidence="1 2">S4059</strain>
    </source>
</reference>
<dbReference type="Proteomes" id="UP000305729">
    <property type="component" value="Chromosome 1"/>
</dbReference>
<dbReference type="AlphaFoldDB" id="A0A5S3UQN4"/>
<sequence length="167" mass="18523">MKLLKNLGLACLTLTAVGCSTVSYQSMGIRGGYSEKQINEYTYRVHYSGNGSVTLEQAIEFALLRSAVIAHQQGVDTFTSAKYSANVSRTYAGTPGVYVNKPSAYLDISLSNEQATDKSVACDKFASLFRLMAMQEAPRPVTHDTQRCIEQVQQKYQLTEQQIFDKK</sequence>
<proteinExistence type="predicted"/>
<evidence type="ECO:0008006" key="3">
    <source>
        <dbReference type="Google" id="ProtNLM"/>
    </source>
</evidence>
<gene>
    <name evidence="1" type="ORF">CWC22_004020</name>
</gene>
<protein>
    <recommendedName>
        <fullName evidence="3">Lipoprotein</fullName>
    </recommendedName>
</protein>